<dbReference type="AlphaFoldDB" id="A0A7U3VN73"/>
<evidence type="ECO:0000256" key="1">
    <source>
        <dbReference type="SAM" id="SignalP"/>
    </source>
</evidence>
<name>A0A7U3VN73_9ACTN</name>
<dbReference type="PROSITE" id="PS51257">
    <property type="entry name" value="PROKAR_LIPOPROTEIN"/>
    <property type="match status" value="1"/>
</dbReference>
<evidence type="ECO:0000313" key="3">
    <source>
        <dbReference type="Proteomes" id="UP000595703"/>
    </source>
</evidence>
<feature type="signal peptide" evidence="1">
    <location>
        <begin position="1"/>
        <end position="23"/>
    </location>
</feature>
<organism evidence="2 3">
    <name type="scientific">Actinacidiphila reveromycinica</name>
    <dbReference type="NCBI Taxonomy" id="659352"/>
    <lineage>
        <taxon>Bacteria</taxon>
        <taxon>Bacillati</taxon>
        <taxon>Actinomycetota</taxon>
        <taxon>Actinomycetes</taxon>
        <taxon>Kitasatosporales</taxon>
        <taxon>Streptomycetaceae</taxon>
        <taxon>Actinacidiphila</taxon>
    </lineage>
</organism>
<reference evidence="2 3" key="3">
    <citation type="journal article" date="2011" name="Nat. Chem. Biol.">
        <title>Reveromycin A biosynthesis uses RevG and RevJ for stereospecific spiroacetal formation.</title>
        <authorList>
            <person name="Takahashi S."/>
            <person name="Toyoda A."/>
            <person name="Sekiyama Y."/>
            <person name="Takagi H."/>
            <person name="Nogawa T."/>
            <person name="Uramoto M."/>
            <person name="Suzuki R."/>
            <person name="Koshino H."/>
            <person name="Kumano T."/>
            <person name="Panthee S."/>
            <person name="Dairi T."/>
            <person name="Ishikawa J."/>
            <person name="Ikeda H."/>
            <person name="Sakaki Y."/>
            <person name="Osada H."/>
        </authorList>
    </citation>
    <scope>NUCLEOTIDE SEQUENCE [LARGE SCALE GENOMIC DNA]</scope>
    <source>
        <strain evidence="2 3">SN-593</strain>
    </source>
</reference>
<dbReference type="KEGG" id="arev:RVR_3034"/>
<protein>
    <recommendedName>
        <fullName evidence="4">Lipoprotein</fullName>
    </recommendedName>
</protein>
<gene>
    <name evidence="2" type="ORF">RVR_3034</name>
</gene>
<proteinExistence type="predicted"/>
<dbReference type="RefSeq" id="WP_202233654.1">
    <property type="nucleotide sequence ID" value="NZ_AP018365.1"/>
</dbReference>
<dbReference type="EMBL" id="AP018365">
    <property type="protein sequence ID" value="BBA97347.1"/>
    <property type="molecule type" value="Genomic_DNA"/>
</dbReference>
<sequence>MGRFRRNWGVGAAGAALAMAAVAACDPVDGLNSSNVSVSTDQLATKALKADHVDVQWLSCSATEDTTDPKVDCLGRTDEQHRITVRGDVTRQSDLRCVRGHLTAVVDGRTVFDVRGLGAC</sequence>
<accession>A0A7U3VN73</accession>
<feature type="chain" id="PRO_5033014913" description="Lipoprotein" evidence="1">
    <location>
        <begin position="24"/>
        <end position="120"/>
    </location>
</feature>
<keyword evidence="3" id="KW-1185">Reference proteome</keyword>
<keyword evidence="1" id="KW-0732">Signal</keyword>
<reference evidence="2 3" key="2">
    <citation type="journal article" date="2011" name="J. Antibiot.">
        <title>Furaquinocins I and J: novel polyketide isoprenoid hybrid compounds from Streptomyces reveromyceticus SN-593.</title>
        <authorList>
            <person name="Panthee S."/>
            <person name="Takahashi S."/>
            <person name="Takagi H."/>
            <person name="Nogawa T."/>
            <person name="Oowada E."/>
            <person name="Uramoto M."/>
            <person name="Osada H."/>
        </authorList>
    </citation>
    <scope>NUCLEOTIDE SEQUENCE [LARGE SCALE GENOMIC DNA]</scope>
    <source>
        <strain evidence="2 3">SN-593</strain>
    </source>
</reference>
<reference evidence="2 3" key="4">
    <citation type="journal article" date="2020" name="Sci. Rep.">
        <title>beta-carboline chemical signals induce reveromycin production through a LuxR family regulator in Streptomyces sp. SN-593.</title>
        <authorList>
            <person name="Panthee S."/>
            <person name="Kito N."/>
            <person name="Hayashi T."/>
            <person name="Shimizu T."/>
            <person name="Ishikawa J."/>
            <person name="Hamamoto H."/>
            <person name="Osada H."/>
            <person name="Takahashi S."/>
        </authorList>
    </citation>
    <scope>NUCLEOTIDE SEQUENCE [LARGE SCALE GENOMIC DNA]</scope>
    <source>
        <strain evidence="2 3">SN-593</strain>
    </source>
</reference>
<dbReference type="Proteomes" id="UP000595703">
    <property type="component" value="Chromosome"/>
</dbReference>
<reference evidence="2 3" key="1">
    <citation type="journal article" date="2010" name="J. Bacteriol.">
        <title>Biochemical characterization of a novel indole prenyltransferase from Streptomyces sp. SN-593.</title>
        <authorList>
            <person name="Takahashi S."/>
            <person name="Takagi H."/>
            <person name="Toyoda A."/>
            <person name="Uramoto M."/>
            <person name="Nogawa T."/>
            <person name="Ueki M."/>
            <person name="Sakaki Y."/>
            <person name="Osada H."/>
        </authorList>
    </citation>
    <scope>NUCLEOTIDE SEQUENCE [LARGE SCALE GENOMIC DNA]</scope>
    <source>
        <strain evidence="2 3">SN-593</strain>
    </source>
</reference>
<evidence type="ECO:0000313" key="2">
    <source>
        <dbReference type="EMBL" id="BBA97347.1"/>
    </source>
</evidence>
<evidence type="ECO:0008006" key="4">
    <source>
        <dbReference type="Google" id="ProtNLM"/>
    </source>
</evidence>